<dbReference type="InterPro" id="IPR001323">
    <property type="entry name" value="EPO_TPO"/>
</dbReference>
<dbReference type="Gene3D" id="1.20.1250.10">
    <property type="match status" value="1"/>
</dbReference>
<evidence type="ECO:0000313" key="10">
    <source>
        <dbReference type="Ensembl" id="ENSACAP00000002713.3"/>
    </source>
</evidence>
<reference evidence="10" key="3">
    <citation type="submission" date="2025-09" db="UniProtKB">
        <authorList>
            <consortium name="Ensembl"/>
        </authorList>
    </citation>
    <scope>IDENTIFICATION</scope>
</reference>
<proteinExistence type="inferred from homology"/>
<evidence type="ECO:0008006" key="12">
    <source>
        <dbReference type="Google" id="ProtNLM"/>
    </source>
</evidence>
<evidence type="ECO:0000256" key="9">
    <source>
        <dbReference type="SAM" id="SignalP"/>
    </source>
</evidence>
<evidence type="ECO:0000256" key="4">
    <source>
        <dbReference type="ARBA" id="ARBA00022702"/>
    </source>
</evidence>
<dbReference type="HOGENOM" id="CLU_1517384_0_0_1"/>
<dbReference type="GO" id="GO:0008283">
    <property type="term" value="P:cell population proliferation"/>
    <property type="evidence" value="ECO:0007669"/>
    <property type="project" value="InterPro"/>
</dbReference>
<keyword evidence="7" id="KW-0325">Glycoprotein</keyword>
<keyword evidence="5 9" id="KW-0732">Signal</keyword>
<evidence type="ECO:0000256" key="5">
    <source>
        <dbReference type="ARBA" id="ARBA00022729"/>
    </source>
</evidence>
<reference evidence="10" key="1">
    <citation type="submission" date="2009-12" db="EMBL/GenBank/DDBJ databases">
        <title>The Genome Sequence of Anolis carolinensis (Green Anole Lizard).</title>
        <authorList>
            <consortium name="The Genome Sequencing Platform"/>
            <person name="Di Palma F."/>
            <person name="Alfoldi J."/>
            <person name="Heiman D."/>
            <person name="Young S."/>
            <person name="Grabherr M."/>
            <person name="Johnson J."/>
            <person name="Lander E.S."/>
            <person name="Lindblad-Toh K."/>
        </authorList>
    </citation>
    <scope>NUCLEOTIDE SEQUENCE [LARGE SCALE GENOMIC DNA]</scope>
    <source>
        <strain evidence="10">JBL SC #1</strain>
    </source>
</reference>
<evidence type="ECO:0000256" key="3">
    <source>
        <dbReference type="ARBA" id="ARBA00022525"/>
    </source>
</evidence>
<evidence type="ECO:0000256" key="6">
    <source>
        <dbReference type="ARBA" id="ARBA00023157"/>
    </source>
</evidence>
<dbReference type="InParanoid" id="H9G6P4"/>
<accession>H9G6P4</accession>
<evidence type="ECO:0000256" key="2">
    <source>
        <dbReference type="ARBA" id="ARBA00005782"/>
    </source>
</evidence>
<feature type="region of interest" description="Disordered" evidence="8">
    <location>
        <begin position="184"/>
        <end position="204"/>
    </location>
</feature>
<dbReference type="InterPro" id="IPR003978">
    <property type="entry name" value="Thrombopoietin"/>
</dbReference>
<keyword evidence="6" id="KW-1015">Disulfide bond</keyword>
<gene>
    <name evidence="10" type="primary">thpo</name>
</gene>
<keyword evidence="11" id="KW-1185">Reference proteome</keyword>
<keyword evidence="4" id="KW-0372">Hormone</keyword>
<dbReference type="PANTHER" id="PTHR10560:SF0">
    <property type="entry name" value="THROMBOPOIETIN"/>
    <property type="match status" value="1"/>
</dbReference>
<dbReference type="STRING" id="28377.ENSACAP00000002713"/>
<protein>
    <recommendedName>
        <fullName evidence="12">Thrombopoietin</fullName>
    </recommendedName>
</protein>
<dbReference type="InterPro" id="IPR009079">
    <property type="entry name" value="4_helix_cytokine-like_core"/>
</dbReference>
<name>H9G6P4_ANOCA</name>
<comment type="similarity">
    <text evidence="2">Belongs to the EPO/TPO family.</text>
</comment>
<dbReference type="GO" id="GO:0005102">
    <property type="term" value="F:signaling receptor binding"/>
    <property type="evidence" value="ECO:0000318"/>
    <property type="project" value="GO_Central"/>
</dbReference>
<dbReference type="GO" id="GO:0005576">
    <property type="term" value="C:extracellular region"/>
    <property type="evidence" value="ECO:0000318"/>
    <property type="project" value="GO_Central"/>
</dbReference>
<dbReference type="GeneTree" id="ENSGT00390000006294"/>
<evidence type="ECO:0000313" key="11">
    <source>
        <dbReference type="Proteomes" id="UP000001646"/>
    </source>
</evidence>
<dbReference type="GO" id="GO:0070374">
    <property type="term" value="P:positive regulation of ERK1 and ERK2 cascade"/>
    <property type="evidence" value="ECO:0000318"/>
    <property type="project" value="GO_Central"/>
</dbReference>
<feature type="chain" id="PRO_5032688415" description="Thrombopoietin" evidence="9">
    <location>
        <begin position="22"/>
        <end position="204"/>
    </location>
</feature>
<dbReference type="PRINTS" id="PR01485">
    <property type="entry name" value="THROMBOPTN"/>
</dbReference>
<keyword evidence="3" id="KW-0964">Secreted</keyword>
<reference evidence="10" key="2">
    <citation type="submission" date="2025-08" db="UniProtKB">
        <authorList>
            <consortium name="Ensembl"/>
        </authorList>
    </citation>
    <scope>IDENTIFICATION</scope>
</reference>
<dbReference type="GO" id="GO:0005179">
    <property type="term" value="F:hormone activity"/>
    <property type="evidence" value="ECO:0007669"/>
    <property type="project" value="UniProtKB-KW"/>
</dbReference>
<dbReference type="GO" id="GO:0038163">
    <property type="term" value="P:thrombopoietin-mediated signaling pathway"/>
    <property type="evidence" value="ECO:0000318"/>
    <property type="project" value="GO_Central"/>
</dbReference>
<evidence type="ECO:0000256" key="1">
    <source>
        <dbReference type="ARBA" id="ARBA00004613"/>
    </source>
</evidence>
<dbReference type="InterPro" id="IPR019767">
    <property type="entry name" value="EPO/TPO_CS"/>
</dbReference>
<dbReference type="GO" id="GO:1902035">
    <property type="term" value="P:positive regulation of hematopoietic stem cell proliferation"/>
    <property type="evidence" value="ECO:0000318"/>
    <property type="project" value="GO_Central"/>
</dbReference>
<dbReference type="Bgee" id="ENSACAG00000002821">
    <property type="expression patterns" value="Expressed in liver and 4 other cell types or tissues"/>
</dbReference>
<dbReference type="SUPFAM" id="SSF47266">
    <property type="entry name" value="4-helical cytokines"/>
    <property type="match status" value="1"/>
</dbReference>
<dbReference type="PROSITE" id="PS00817">
    <property type="entry name" value="EPO_TPO"/>
    <property type="match status" value="1"/>
</dbReference>
<evidence type="ECO:0000256" key="7">
    <source>
        <dbReference type="ARBA" id="ARBA00023180"/>
    </source>
</evidence>
<dbReference type="Pfam" id="PF00758">
    <property type="entry name" value="EPO_TPO"/>
    <property type="match status" value="1"/>
</dbReference>
<dbReference type="GO" id="GO:0005125">
    <property type="term" value="F:cytokine activity"/>
    <property type="evidence" value="ECO:0007669"/>
    <property type="project" value="InterPro"/>
</dbReference>
<comment type="subcellular location">
    <subcellularLocation>
        <location evidence="1">Secreted</location>
    </subcellularLocation>
</comment>
<organism evidence="10 11">
    <name type="scientific">Anolis carolinensis</name>
    <name type="common">Green anole</name>
    <name type="synonym">American chameleon</name>
    <dbReference type="NCBI Taxonomy" id="28377"/>
    <lineage>
        <taxon>Eukaryota</taxon>
        <taxon>Metazoa</taxon>
        <taxon>Chordata</taxon>
        <taxon>Craniata</taxon>
        <taxon>Vertebrata</taxon>
        <taxon>Euteleostomi</taxon>
        <taxon>Lepidosauria</taxon>
        <taxon>Squamata</taxon>
        <taxon>Bifurcata</taxon>
        <taxon>Unidentata</taxon>
        <taxon>Episquamata</taxon>
        <taxon>Toxicofera</taxon>
        <taxon>Iguania</taxon>
        <taxon>Dactyloidae</taxon>
        <taxon>Anolis</taxon>
    </lineage>
</organism>
<dbReference type="Proteomes" id="UP000001646">
    <property type="component" value="Unplaced"/>
</dbReference>
<dbReference type="PANTHER" id="PTHR10560">
    <property type="entry name" value="THROMBOPOIETIN"/>
    <property type="match status" value="1"/>
</dbReference>
<dbReference type="AlphaFoldDB" id="H9G6P4"/>
<sequence length="204" mass="23399">PPFTGLLLLTIFLLHIKPLRMIPTRLVCDRRLIQKYISDSMELENQVNLCEELPLLQQPVLLPQVGFSLREWMAKTTQVKGQEVLRDLLTLVDGIAATQQELKQPCPSVLLQQLYGKASFFVLHLRSYGSQEPEATSQPEAAPELTPERNPRKIFQTYRQLLQGKIHFFFNDLRRESSCGLDHHARSSEQVQHPSNWATSKGQQ</sequence>
<feature type="compositionally biased region" description="Polar residues" evidence="8">
    <location>
        <begin position="188"/>
        <end position="204"/>
    </location>
</feature>
<feature type="signal peptide" evidence="9">
    <location>
        <begin position="1"/>
        <end position="21"/>
    </location>
</feature>
<evidence type="ECO:0000256" key="8">
    <source>
        <dbReference type="SAM" id="MobiDB-lite"/>
    </source>
</evidence>
<dbReference type="Ensembl" id="ENSACAT00000002781.3">
    <property type="protein sequence ID" value="ENSACAP00000002713.3"/>
    <property type="gene ID" value="ENSACAG00000002821.3"/>
</dbReference>
<dbReference type="eggNOG" id="ENOG502S9T0">
    <property type="taxonomic scope" value="Eukaryota"/>
</dbReference>